<sequence>MYRYSTNPAITILGGDDFAFGSGNVPAVPSGFSLPNSTDTTLLETGVYQVTFETNVVGALTSVSINLNGNPVPGGTAGALAATNEIDITALVEVTTAPSTITVSNNSFVTIGFPVLAPGSVISSLTILKLS</sequence>
<protein>
    <recommendedName>
        <fullName evidence="3">BclA C-terminal domain-containing protein</fullName>
    </recommendedName>
</protein>
<organism evidence="1 2">
    <name type="scientific">Anaerocolumna cellulosilytica</name>
    <dbReference type="NCBI Taxonomy" id="433286"/>
    <lineage>
        <taxon>Bacteria</taxon>
        <taxon>Bacillati</taxon>
        <taxon>Bacillota</taxon>
        <taxon>Clostridia</taxon>
        <taxon>Lachnospirales</taxon>
        <taxon>Lachnospiraceae</taxon>
        <taxon>Anaerocolumna</taxon>
    </lineage>
</organism>
<evidence type="ECO:0008006" key="3">
    <source>
        <dbReference type="Google" id="ProtNLM"/>
    </source>
</evidence>
<evidence type="ECO:0000313" key="1">
    <source>
        <dbReference type="EMBL" id="BCJ95572.1"/>
    </source>
</evidence>
<dbReference type="Proteomes" id="UP000515561">
    <property type="component" value="Chromosome"/>
</dbReference>
<reference evidence="1 2" key="1">
    <citation type="journal article" date="2016" name="Int. J. Syst. Evol. Microbiol.">
        <title>Descriptions of Anaerotaenia torta gen. nov., sp. nov. and Anaerocolumna cellulosilytica gen. nov., sp. nov. isolated from a methanogenic reactor of cattle waste.</title>
        <authorList>
            <person name="Uek A."/>
            <person name="Ohtaki Y."/>
            <person name="Kaku N."/>
            <person name="Ueki K."/>
        </authorList>
    </citation>
    <scope>NUCLEOTIDE SEQUENCE [LARGE SCALE GENOMIC DNA]</scope>
    <source>
        <strain evidence="1 2">SN021</strain>
    </source>
</reference>
<dbReference type="KEGG" id="acel:acsn021_31410"/>
<dbReference type="InterPro" id="IPR008983">
    <property type="entry name" value="Tumour_necrosis_fac-like_dom"/>
</dbReference>
<dbReference type="Gene3D" id="2.60.120.40">
    <property type="match status" value="1"/>
</dbReference>
<dbReference type="EMBL" id="AP023367">
    <property type="protein sequence ID" value="BCJ95572.1"/>
    <property type="molecule type" value="Genomic_DNA"/>
</dbReference>
<evidence type="ECO:0000313" key="2">
    <source>
        <dbReference type="Proteomes" id="UP000515561"/>
    </source>
</evidence>
<accession>A0A6S6R8B0</accession>
<proteinExistence type="predicted"/>
<name>A0A6S6R8B0_9FIRM</name>
<dbReference type="AlphaFoldDB" id="A0A6S6R8B0"/>
<gene>
    <name evidence="1" type="ORF">acsn021_31410</name>
</gene>
<keyword evidence="2" id="KW-1185">Reference proteome</keyword>